<gene>
    <name evidence="1" type="ORF">KIW84_057353</name>
</gene>
<evidence type="ECO:0000313" key="1">
    <source>
        <dbReference type="EMBL" id="KAI5412669.1"/>
    </source>
</evidence>
<dbReference type="PANTHER" id="PTHR10623">
    <property type="entry name" value="MICROTUBULE-ASSOCIATED PROTEIN RP/EB FAMILY MEMBER"/>
    <property type="match status" value="1"/>
</dbReference>
<dbReference type="EMBL" id="JAMSHJ010000005">
    <property type="protein sequence ID" value="KAI5412669.1"/>
    <property type="molecule type" value="Genomic_DNA"/>
</dbReference>
<dbReference type="Gene3D" id="1.10.418.10">
    <property type="entry name" value="Calponin-like domain"/>
    <property type="match status" value="1"/>
</dbReference>
<accession>A0A9D4X313</accession>
<dbReference type="SUPFAM" id="SSF47576">
    <property type="entry name" value="Calponin-homology domain, CH-domain"/>
    <property type="match status" value="1"/>
</dbReference>
<dbReference type="InterPro" id="IPR036872">
    <property type="entry name" value="CH_dom_sf"/>
</dbReference>
<dbReference type="Proteomes" id="UP001058974">
    <property type="component" value="Chromosome 5"/>
</dbReference>
<reference evidence="1 2" key="1">
    <citation type="journal article" date="2022" name="Nat. Genet.">
        <title>Improved pea reference genome and pan-genome highlight genomic features and evolutionary characteristics.</title>
        <authorList>
            <person name="Yang T."/>
            <person name="Liu R."/>
            <person name="Luo Y."/>
            <person name="Hu S."/>
            <person name="Wang D."/>
            <person name="Wang C."/>
            <person name="Pandey M.K."/>
            <person name="Ge S."/>
            <person name="Xu Q."/>
            <person name="Li N."/>
            <person name="Li G."/>
            <person name="Huang Y."/>
            <person name="Saxena R.K."/>
            <person name="Ji Y."/>
            <person name="Li M."/>
            <person name="Yan X."/>
            <person name="He Y."/>
            <person name="Liu Y."/>
            <person name="Wang X."/>
            <person name="Xiang C."/>
            <person name="Varshney R.K."/>
            <person name="Ding H."/>
            <person name="Gao S."/>
            <person name="Zong X."/>
        </authorList>
    </citation>
    <scope>NUCLEOTIDE SEQUENCE [LARGE SCALE GENOMIC DNA]</scope>
    <source>
        <strain evidence="1 2">cv. Zhongwan 6</strain>
    </source>
</reference>
<evidence type="ECO:0000313" key="2">
    <source>
        <dbReference type="Proteomes" id="UP001058974"/>
    </source>
</evidence>
<protein>
    <submittedName>
        <fullName evidence="1">Uncharacterized protein</fullName>
    </submittedName>
</protein>
<name>A0A9D4X313_PEA</name>
<dbReference type="InterPro" id="IPR027328">
    <property type="entry name" value="MAPRE"/>
</dbReference>
<sequence length="83" mass="9456">MIINIGIMNAAYFIDRYEILSLDQFTSSTQSHQSIKGSIFSTCSGVVHCQLLDVDHPGIVLMHEVNFDAKSEYEIIQNYKSLW</sequence>
<dbReference type="GO" id="GO:0008017">
    <property type="term" value="F:microtubule binding"/>
    <property type="evidence" value="ECO:0007669"/>
    <property type="project" value="InterPro"/>
</dbReference>
<proteinExistence type="predicted"/>
<comment type="caution">
    <text evidence="1">The sequence shown here is derived from an EMBL/GenBank/DDBJ whole genome shotgun (WGS) entry which is preliminary data.</text>
</comment>
<dbReference type="Gramene" id="Psat05G0735300-T1">
    <property type="protein sequence ID" value="KAI5412669.1"/>
    <property type="gene ID" value="KIW84_057353"/>
</dbReference>
<keyword evidence="2" id="KW-1185">Reference proteome</keyword>
<dbReference type="AlphaFoldDB" id="A0A9D4X313"/>
<organism evidence="1 2">
    <name type="scientific">Pisum sativum</name>
    <name type="common">Garden pea</name>
    <name type="synonym">Lathyrus oleraceus</name>
    <dbReference type="NCBI Taxonomy" id="3888"/>
    <lineage>
        <taxon>Eukaryota</taxon>
        <taxon>Viridiplantae</taxon>
        <taxon>Streptophyta</taxon>
        <taxon>Embryophyta</taxon>
        <taxon>Tracheophyta</taxon>
        <taxon>Spermatophyta</taxon>
        <taxon>Magnoliopsida</taxon>
        <taxon>eudicotyledons</taxon>
        <taxon>Gunneridae</taxon>
        <taxon>Pentapetalae</taxon>
        <taxon>rosids</taxon>
        <taxon>fabids</taxon>
        <taxon>Fabales</taxon>
        <taxon>Fabaceae</taxon>
        <taxon>Papilionoideae</taxon>
        <taxon>50 kb inversion clade</taxon>
        <taxon>NPAAA clade</taxon>
        <taxon>Hologalegina</taxon>
        <taxon>IRL clade</taxon>
        <taxon>Fabeae</taxon>
        <taxon>Lathyrus</taxon>
    </lineage>
</organism>